<evidence type="ECO:0000313" key="2">
    <source>
        <dbReference type="Proteomes" id="UP000269945"/>
    </source>
</evidence>
<feature type="non-terminal residue" evidence="1">
    <location>
        <position position="76"/>
    </location>
</feature>
<reference evidence="1 2" key="1">
    <citation type="submission" date="2018-10" db="EMBL/GenBank/DDBJ databases">
        <authorList>
            <person name="Ekblom R."/>
            <person name="Jareborg N."/>
        </authorList>
    </citation>
    <scope>NUCLEOTIDE SEQUENCE [LARGE SCALE GENOMIC DNA]</scope>
    <source>
        <tissue evidence="1">Muscle</tissue>
    </source>
</reference>
<name>A0A9X9LJ99_GULGU</name>
<dbReference type="AlphaFoldDB" id="A0A9X9LJ99"/>
<comment type="caution">
    <text evidence="1">The sequence shown here is derived from an EMBL/GenBank/DDBJ whole genome shotgun (WGS) entry which is preliminary data.</text>
</comment>
<proteinExistence type="predicted"/>
<dbReference type="EMBL" id="CYRY02005005">
    <property type="protein sequence ID" value="VCW69468.1"/>
    <property type="molecule type" value="Genomic_DNA"/>
</dbReference>
<dbReference type="Proteomes" id="UP000269945">
    <property type="component" value="Unassembled WGS sequence"/>
</dbReference>
<feature type="non-terminal residue" evidence="1">
    <location>
        <position position="1"/>
    </location>
</feature>
<organism evidence="1 2">
    <name type="scientific">Gulo gulo</name>
    <name type="common">Wolverine</name>
    <name type="synonym">Gluton</name>
    <dbReference type="NCBI Taxonomy" id="48420"/>
    <lineage>
        <taxon>Eukaryota</taxon>
        <taxon>Metazoa</taxon>
        <taxon>Chordata</taxon>
        <taxon>Craniata</taxon>
        <taxon>Vertebrata</taxon>
        <taxon>Euteleostomi</taxon>
        <taxon>Mammalia</taxon>
        <taxon>Eutheria</taxon>
        <taxon>Laurasiatheria</taxon>
        <taxon>Carnivora</taxon>
        <taxon>Caniformia</taxon>
        <taxon>Musteloidea</taxon>
        <taxon>Mustelidae</taxon>
        <taxon>Guloninae</taxon>
        <taxon>Gulo</taxon>
    </lineage>
</organism>
<evidence type="ECO:0000313" key="1">
    <source>
        <dbReference type="EMBL" id="VCW69468.1"/>
    </source>
</evidence>
<accession>A0A9X9LJ99</accession>
<gene>
    <name evidence="1" type="ORF">BN2614_LOCUS1</name>
</gene>
<protein>
    <submittedName>
        <fullName evidence="1">Uncharacterized protein</fullName>
    </submittedName>
</protein>
<sequence length="76" mass="8875">GHLDCDKNHETACLILCREEQQRISDSKHNRKYMGRMAVQVPDGQMNEEKVFCIKQGGKIRSHFWFSLSRLSRAPK</sequence>
<keyword evidence="2" id="KW-1185">Reference proteome</keyword>